<dbReference type="RefSeq" id="WP_341724551.1">
    <property type="nucleotide sequence ID" value="NZ_JBBWWT010000001.1"/>
</dbReference>
<evidence type="ECO:0000313" key="3">
    <source>
        <dbReference type="EMBL" id="MEL1263373.1"/>
    </source>
</evidence>
<comment type="caution">
    <text evidence="3">The sequence shown here is derived from an EMBL/GenBank/DDBJ whole genome shotgun (WGS) entry which is preliminary data.</text>
</comment>
<dbReference type="EMBL" id="JBBWWT010000001">
    <property type="protein sequence ID" value="MEL1263373.1"/>
    <property type="molecule type" value="Genomic_DNA"/>
</dbReference>
<dbReference type="Gene3D" id="1.25.40.10">
    <property type="entry name" value="Tetratricopeptide repeat domain"/>
    <property type="match status" value="2"/>
</dbReference>
<dbReference type="Proteomes" id="UP001459204">
    <property type="component" value="Unassembled WGS sequence"/>
</dbReference>
<evidence type="ECO:0000256" key="2">
    <source>
        <dbReference type="ARBA" id="ARBA00022803"/>
    </source>
</evidence>
<dbReference type="InterPro" id="IPR019734">
    <property type="entry name" value="TPR_rpt"/>
</dbReference>
<name>A0ABU9IXZ0_9GAMM</name>
<keyword evidence="2" id="KW-0802">TPR repeat</keyword>
<evidence type="ECO:0000256" key="1">
    <source>
        <dbReference type="ARBA" id="ARBA00022737"/>
    </source>
</evidence>
<dbReference type="PANTHER" id="PTHR44858">
    <property type="entry name" value="TETRATRICOPEPTIDE REPEAT PROTEIN 6"/>
    <property type="match status" value="1"/>
</dbReference>
<reference evidence="3 4" key="1">
    <citation type="submission" date="2024-04" db="EMBL/GenBank/DDBJ databases">
        <title>Draft genome sequence of Pseudoxanthomonas putridarboris WD12.</title>
        <authorList>
            <person name="Oh J."/>
        </authorList>
    </citation>
    <scope>NUCLEOTIDE SEQUENCE [LARGE SCALE GENOMIC DNA]</scope>
    <source>
        <strain evidence="3 4">WD12</strain>
    </source>
</reference>
<dbReference type="InterPro" id="IPR011990">
    <property type="entry name" value="TPR-like_helical_dom_sf"/>
</dbReference>
<accession>A0ABU9IXZ0</accession>
<keyword evidence="4" id="KW-1185">Reference proteome</keyword>
<dbReference type="Pfam" id="PF14559">
    <property type="entry name" value="TPR_19"/>
    <property type="match status" value="2"/>
</dbReference>
<sequence>MYDTIIDALRRGAVGDALAAAEALVAEHPDDAQAHRWLSAAQQQDGQVEAALASIDHALALAPENADLHLARAGVLVGSRRTDEAQAALAQATGLDPNQFTAYIIQAQLALGRGDLDEAERLNRLAARVSPDHPQLAAVDGMVALRRGDPNSALKIVTPAIQAAPDDTQLRYTLGFVHMALGHWAFAEQAFRGVMEKTPGTDTLRSLIADLIRRQGRPADAADELLPLVANASTASPGLHRYIGHLRLAAGQNQDALDSLRVALAGQPRDRDTLLAIIEAWRRLGAQDDARASLDAALATTSDSHELWLARLLFETVGSAGARTVVERWMSAMPGHVPALEAQMTVLDDAGEHEAAEAIAKRIVELEPGRISGETRLVDALLERDPMAAIARVGELASKAENTDQQRRMRNWQGFVRDRAGRFADAADTWAALAHELAPSRLPLWTATGAQGPWPEFGAIQEPTQSRPILLWGAPGTVVESLAGVLGFVSDRLRGDRFLPQPPSDGFQNYNTPARLLSGELTGEALIAEWRTALSARSVDTGVIDWLLWWDNTLLHALRPHLPEGLLLIAVRDPRDALLDWLAFGSPAPLALDDLQQGAQWLARLFEQIADLHEQDLYPSRLIRMDAIKDDAGAVSAALGEALGTQLPVPPSSGARRFPEGHWRRYAQVLSDPFAALTPVAVRLGYPEA</sequence>
<dbReference type="InterPro" id="IPR050498">
    <property type="entry name" value="Ycf3"/>
</dbReference>
<protein>
    <submittedName>
        <fullName evidence="3">Tetratricopeptide repeat protein</fullName>
    </submittedName>
</protein>
<gene>
    <name evidence="3" type="ORF">AAD027_03180</name>
</gene>
<dbReference type="Pfam" id="PF13432">
    <property type="entry name" value="TPR_16"/>
    <property type="match status" value="1"/>
</dbReference>
<evidence type="ECO:0000313" key="4">
    <source>
        <dbReference type="Proteomes" id="UP001459204"/>
    </source>
</evidence>
<dbReference type="SUPFAM" id="SSF48452">
    <property type="entry name" value="TPR-like"/>
    <property type="match status" value="2"/>
</dbReference>
<organism evidence="3 4">
    <name type="scientific">Pseudoxanthomonas putridarboris</name>
    <dbReference type="NCBI Taxonomy" id="752605"/>
    <lineage>
        <taxon>Bacteria</taxon>
        <taxon>Pseudomonadati</taxon>
        <taxon>Pseudomonadota</taxon>
        <taxon>Gammaproteobacteria</taxon>
        <taxon>Lysobacterales</taxon>
        <taxon>Lysobacteraceae</taxon>
        <taxon>Pseudoxanthomonas</taxon>
    </lineage>
</organism>
<keyword evidence="1" id="KW-0677">Repeat</keyword>
<proteinExistence type="predicted"/>
<dbReference type="PANTHER" id="PTHR44858:SF1">
    <property type="entry name" value="UDP-N-ACETYLGLUCOSAMINE--PEPTIDE N-ACETYLGLUCOSAMINYLTRANSFERASE SPINDLY-RELATED"/>
    <property type="match status" value="1"/>
</dbReference>
<dbReference type="SMART" id="SM00028">
    <property type="entry name" value="TPR"/>
    <property type="match status" value="5"/>
</dbReference>